<evidence type="ECO:0000313" key="6">
    <source>
        <dbReference type="EMBL" id="KAG9243130.1"/>
    </source>
</evidence>
<evidence type="ECO:0000256" key="5">
    <source>
        <dbReference type="SAM" id="MobiDB-lite"/>
    </source>
</evidence>
<comment type="subcellular location">
    <subcellularLocation>
        <location evidence="1">Nucleus</location>
        <location evidence="1">Nucleolus</location>
    </subcellularLocation>
</comment>
<dbReference type="GO" id="GO:0000462">
    <property type="term" value="P:maturation of SSU-rRNA from tricistronic rRNA transcript (SSU-rRNA, 5.8S rRNA, LSU-rRNA)"/>
    <property type="evidence" value="ECO:0007669"/>
    <property type="project" value="InterPro"/>
</dbReference>
<dbReference type="GO" id="GO:0030686">
    <property type="term" value="C:90S preribosome"/>
    <property type="evidence" value="ECO:0007669"/>
    <property type="project" value="InterPro"/>
</dbReference>
<organism evidence="6 7">
    <name type="scientific">Calycina marina</name>
    <dbReference type="NCBI Taxonomy" id="1763456"/>
    <lineage>
        <taxon>Eukaryota</taxon>
        <taxon>Fungi</taxon>
        <taxon>Dikarya</taxon>
        <taxon>Ascomycota</taxon>
        <taxon>Pezizomycotina</taxon>
        <taxon>Leotiomycetes</taxon>
        <taxon>Helotiales</taxon>
        <taxon>Pezizellaceae</taxon>
        <taxon>Calycina</taxon>
    </lineage>
</organism>
<dbReference type="Proteomes" id="UP000887226">
    <property type="component" value="Unassembled WGS sequence"/>
</dbReference>
<keyword evidence="7" id="KW-1185">Reference proteome</keyword>
<reference evidence="6" key="1">
    <citation type="journal article" date="2021" name="IMA Fungus">
        <title>Genomic characterization of three marine fungi, including Emericellopsis atlantica sp. nov. with signatures of a generalist lifestyle and marine biomass degradation.</title>
        <authorList>
            <person name="Hagestad O.C."/>
            <person name="Hou L."/>
            <person name="Andersen J.H."/>
            <person name="Hansen E.H."/>
            <person name="Altermark B."/>
            <person name="Li C."/>
            <person name="Kuhnert E."/>
            <person name="Cox R.J."/>
            <person name="Crous P.W."/>
            <person name="Spatafora J.W."/>
            <person name="Lail K."/>
            <person name="Amirebrahimi M."/>
            <person name="Lipzen A."/>
            <person name="Pangilinan J."/>
            <person name="Andreopoulos W."/>
            <person name="Hayes R.D."/>
            <person name="Ng V."/>
            <person name="Grigoriev I.V."/>
            <person name="Jackson S.A."/>
            <person name="Sutton T.D.S."/>
            <person name="Dobson A.D.W."/>
            <person name="Rama T."/>
        </authorList>
    </citation>
    <scope>NUCLEOTIDE SEQUENCE</scope>
    <source>
        <strain evidence="6">TRa3180A</strain>
    </source>
</reference>
<evidence type="ECO:0000256" key="3">
    <source>
        <dbReference type="ARBA" id="ARBA00021321"/>
    </source>
</evidence>
<evidence type="ECO:0000313" key="7">
    <source>
        <dbReference type="Proteomes" id="UP000887226"/>
    </source>
</evidence>
<dbReference type="Pfam" id="PF15341">
    <property type="entry name" value="SLX9"/>
    <property type="match status" value="1"/>
</dbReference>
<keyword evidence="4" id="KW-0539">Nucleus</keyword>
<dbReference type="InterPro" id="IPR028160">
    <property type="entry name" value="Slx9-like"/>
</dbReference>
<evidence type="ECO:0000256" key="2">
    <source>
        <dbReference type="ARBA" id="ARBA00011022"/>
    </source>
</evidence>
<comment type="caution">
    <text evidence="6">The sequence shown here is derived from an EMBL/GenBank/DDBJ whole genome shotgun (WGS) entry which is preliminary data.</text>
</comment>
<accession>A0A9P7Z0J5</accession>
<dbReference type="EMBL" id="MU254003">
    <property type="protein sequence ID" value="KAG9243130.1"/>
    <property type="molecule type" value="Genomic_DNA"/>
</dbReference>
<gene>
    <name evidence="6" type="ORF">BJ878DRAFT_462972</name>
</gene>
<dbReference type="OrthoDB" id="5429132at2759"/>
<dbReference type="GO" id="GO:0005730">
    <property type="term" value="C:nucleolus"/>
    <property type="evidence" value="ECO:0007669"/>
    <property type="project" value="UniProtKB-SubCell"/>
</dbReference>
<feature type="compositionally biased region" description="Basic residues" evidence="5">
    <location>
        <begin position="1"/>
        <end position="16"/>
    </location>
</feature>
<dbReference type="GO" id="GO:0030688">
    <property type="term" value="C:preribosome, small subunit precursor"/>
    <property type="evidence" value="ECO:0007669"/>
    <property type="project" value="InterPro"/>
</dbReference>
<name>A0A9P7Z0J5_9HELO</name>
<evidence type="ECO:0000256" key="4">
    <source>
        <dbReference type="ARBA" id="ARBA00023242"/>
    </source>
</evidence>
<comment type="similarity">
    <text evidence="2">Belongs to the SLX9 family.</text>
</comment>
<sequence>MAPTAPKKRPAIRVKASHAGSGLIPRPRREGAVLDDNFLNSKKDKRTIKHSSFINRIEKAHIKPVKRRRPNKKLVTNLESLGDVLGELESGLEKRSDLGKFTEKSLNSKGGALKRKEKLERTERERFGKNMVQLVSAPAVGTEGGPTKLGATASRWGALKGFISQTMQQEEIFKKT</sequence>
<dbReference type="AlphaFoldDB" id="A0A9P7Z0J5"/>
<protein>
    <recommendedName>
        <fullName evidence="3">Ribosome biogenesis protein SLX9</fullName>
    </recommendedName>
</protein>
<proteinExistence type="inferred from homology"/>
<feature type="region of interest" description="Disordered" evidence="5">
    <location>
        <begin position="1"/>
        <end position="28"/>
    </location>
</feature>
<evidence type="ECO:0000256" key="1">
    <source>
        <dbReference type="ARBA" id="ARBA00004604"/>
    </source>
</evidence>